<dbReference type="EMBL" id="LSRX01000137">
    <property type="protein sequence ID" value="OLQ07482.1"/>
    <property type="molecule type" value="Genomic_DNA"/>
</dbReference>
<evidence type="ECO:0000313" key="2">
    <source>
        <dbReference type="Proteomes" id="UP000186817"/>
    </source>
</evidence>
<keyword evidence="2" id="KW-1185">Reference proteome</keyword>
<evidence type="ECO:0000313" key="1">
    <source>
        <dbReference type="EMBL" id="OLQ07482.1"/>
    </source>
</evidence>
<proteinExistence type="predicted"/>
<reference evidence="1 2" key="1">
    <citation type="submission" date="2016-02" db="EMBL/GenBank/DDBJ databases">
        <title>Genome analysis of coral dinoflagellate symbionts highlights evolutionary adaptations to a symbiotic lifestyle.</title>
        <authorList>
            <person name="Aranda M."/>
            <person name="Li Y."/>
            <person name="Liew Y.J."/>
            <person name="Baumgarten S."/>
            <person name="Simakov O."/>
            <person name="Wilson M."/>
            <person name="Piel J."/>
            <person name="Ashoor H."/>
            <person name="Bougouffa S."/>
            <person name="Bajic V.B."/>
            <person name="Ryu T."/>
            <person name="Ravasi T."/>
            <person name="Bayer T."/>
            <person name="Micklem G."/>
            <person name="Kim H."/>
            <person name="Bhak J."/>
            <person name="Lajeunesse T.C."/>
            <person name="Voolstra C.R."/>
        </authorList>
    </citation>
    <scope>NUCLEOTIDE SEQUENCE [LARGE SCALE GENOMIC DNA]</scope>
    <source>
        <strain evidence="1 2">CCMP2467</strain>
    </source>
</reference>
<dbReference type="AlphaFoldDB" id="A0A1Q9EJ69"/>
<accession>A0A1Q9EJ69</accession>
<protein>
    <submittedName>
        <fullName evidence="1">Uncharacterized protein</fullName>
    </submittedName>
</protein>
<sequence length="322" mass="33949">MSGWITRSLVDSTAFRLLSVFIVLPGPSQWLVTELAKTVARREVPPVATEPIRPVQDAFIRSWVTEFLAERNLSPYDTDEPSNETAALPEVAGAAETNMAAGRSDLGDAMAALVEHSKEVSETTRQDAAAALAQHSKEAVSANNSQEAAAALAVHSKEADGQTLFDRFLESKLEVAEAGQADAVPQETRSVDLADPVAQVVAAAVADVVEEQVSEPAPELLSPMNSLAQPSIGTLGREEATEEIVEPVSPTEDNMLPQMQSTSVASGDIEEIFKVHEVVLDDGRELEVGVPEGCGPGSVILVSAGEADASPAEVAEETRATT</sequence>
<dbReference type="Proteomes" id="UP000186817">
    <property type="component" value="Unassembled WGS sequence"/>
</dbReference>
<name>A0A1Q9EJ69_SYMMI</name>
<organism evidence="1 2">
    <name type="scientific">Symbiodinium microadriaticum</name>
    <name type="common">Dinoflagellate</name>
    <name type="synonym">Zooxanthella microadriatica</name>
    <dbReference type="NCBI Taxonomy" id="2951"/>
    <lineage>
        <taxon>Eukaryota</taxon>
        <taxon>Sar</taxon>
        <taxon>Alveolata</taxon>
        <taxon>Dinophyceae</taxon>
        <taxon>Suessiales</taxon>
        <taxon>Symbiodiniaceae</taxon>
        <taxon>Symbiodinium</taxon>
    </lineage>
</organism>
<gene>
    <name evidence="1" type="ORF">AK812_SmicGene9078</name>
</gene>
<comment type="caution">
    <text evidence="1">The sequence shown here is derived from an EMBL/GenBank/DDBJ whole genome shotgun (WGS) entry which is preliminary data.</text>
</comment>